<gene>
    <name evidence="9" type="ORF">TTHERM_00196480</name>
</gene>
<dbReference type="Pfam" id="PF00481">
    <property type="entry name" value="PP2C"/>
    <property type="match status" value="1"/>
</dbReference>
<dbReference type="InParanoid" id="Q23JY6"/>
<feature type="compositionally biased region" description="Low complexity" evidence="7">
    <location>
        <begin position="409"/>
        <end position="435"/>
    </location>
</feature>
<keyword evidence="4 6" id="KW-0904">Protein phosphatase</keyword>
<organism evidence="9 10">
    <name type="scientific">Tetrahymena thermophila (strain SB210)</name>
    <dbReference type="NCBI Taxonomy" id="312017"/>
    <lineage>
        <taxon>Eukaryota</taxon>
        <taxon>Sar</taxon>
        <taxon>Alveolata</taxon>
        <taxon>Ciliophora</taxon>
        <taxon>Intramacronucleata</taxon>
        <taxon>Oligohymenophorea</taxon>
        <taxon>Hymenostomatida</taxon>
        <taxon>Tetrahymenina</taxon>
        <taxon>Tetrahymenidae</taxon>
        <taxon>Tetrahymena</taxon>
    </lineage>
</organism>
<dbReference type="GO" id="GO:0016020">
    <property type="term" value="C:membrane"/>
    <property type="evidence" value="ECO:0007669"/>
    <property type="project" value="UniProtKB-SubCell"/>
</dbReference>
<feature type="region of interest" description="Disordered" evidence="7">
    <location>
        <begin position="129"/>
        <end position="246"/>
    </location>
</feature>
<keyword evidence="3 6" id="KW-0378">Hydrolase</keyword>
<feature type="compositionally biased region" description="Low complexity" evidence="7">
    <location>
        <begin position="478"/>
        <end position="557"/>
    </location>
</feature>
<dbReference type="KEGG" id="tet:TTHERM_00196480"/>
<dbReference type="PROSITE" id="PS51746">
    <property type="entry name" value="PPM_2"/>
    <property type="match status" value="1"/>
</dbReference>
<dbReference type="STRING" id="312017.Q23JY6"/>
<feature type="compositionally biased region" description="Low complexity" evidence="7">
    <location>
        <begin position="312"/>
        <end position="332"/>
    </location>
</feature>
<feature type="region of interest" description="Disordered" evidence="7">
    <location>
        <begin position="359"/>
        <end position="391"/>
    </location>
</feature>
<dbReference type="PROSITE" id="PS01032">
    <property type="entry name" value="PPM_1"/>
    <property type="match status" value="1"/>
</dbReference>
<name>Q23JY6_TETTS</name>
<dbReference type="GO" id="GO:0004722">
    <property type="term" value="F:protein serine/threonine phosphatase activity"/>
    <property type="evidence" value="ECO:0007669"/>
    <property type="project" value="InterPro"/>
</dbReference>
<evidence type="ECO:0000256" key="6">
    <source>
        <dbReference type="RuleBase" id="RU003465"/>
    </source>
</evidence>
<dbReference type="InterPro" id="IPR001932">
    <property type="entry name" value="PPM-type_phosphatase-like_dom"/>
</dbReference>
<dbReference type="eggNOG" id="KOG0698">
    <property type="taxonomic scope" value="Eukaryota"/>
</dbReference>
<feature type="domain" description="PPM-type phosphatase" evidence="8">
    <location>
        <begin position="603"/>
        <end position="900"/>
    </location>
</feature>
<comment type="similarity">
    <text evidence="6">Belongs to the PP2C family.</text>
</comment>
<dbReference type="PANTHER" id="PTHR47992">
    <property type="entry name" value="PROTEIN PHOSPHATASE"/>
    <property type="match status" value="1"/>
</dbReference>
<proteinExistence type="inferred from homology"/>
<evidence type="ECO:0000256" key="1">
    <source>
        <dbReference type="ARBA" id="ARBA00004170"/>
    </source>
</evidence>
<feature type="compositionally biased region" description="Low complexity" evidence="7">
    <location>
        <begin position="221"/>
        <end position="242"/>
    </location>
</feature>
<dbReference type="EMBL" id="GG662673">
    <property type="protein sequence ID" value="EAR97057.2"/>
    <property type="molecule type" value="Genomic_DNA"/>
</dbReference>
<feature type="compositionally biased region" description="Low complexity" evidence="7">
    <location>
        <begin position="198"/>
        <end position="209"/>
    </location>
</feature>
<dbReference type="Gene3D" id="3.60.40.10">
    <property type="entry name" value="PPM-type phosphatase domain"/>
    <property type="match status" value="1"/>
</dbReference>
<protein>
    <submittedName>
        <fullName evidence="9">Serine/threonine phosphatase 2C</fullName>
    </submittedName>
</protein>
<feature type="region of interest" description="Disordered" evidence="7">
    <location>
        <begin position="1009"/>
        <end position="1045"/>
    </location>
</feature>
<dbReference type="OrthoDB" id="10264738at2759"/>
<feature type="region of interest" description="Disordered" evidence="7">
    <location>
        <begin position="311"/>
        <end position="340"/>
    </location>
</feature>
<feature type="region of interest" description="Disordered" evidence="7">
    <location>
        <begin position="478"/>
        <end position="559"/>
    </location>
</feature>
<dbReference type="InterPro" id="IPR036457">
    <property type="entry name" value="PPM-type-like_dom_sf"/>
</dbReference>
<dbReference type="Proteomes" id="UP000009168">
    <property type="component" value="Unassembled WGS sequence"/>
</dbReference>
<evidence type="ECO:0000256" key="3">
    <source>
        <dbReference type="ARBA" id="ARBA00022801"/>
    </source>
</evidence>
<reference evidence="10" key="1">
    <citation type="journal article" date="2006" name="PLoS Biol.">
        <title>Macronuclear genome sequence of the ciliate Tetrahymena thermophila, a model eukaryote.</title>
        <authorList>
            <person name="Eisen J.A."/>
            <person name="Coyne R.S."/>
            <person name="Wu M."/>
            <person name="Wu D."/>
            <person name="Thiagarajan M."/>
            <person name="Wortman J.R."/>
            <person name="Badger J.H."/>
            <person name="Ren Q."/>
            <person name="Amedeo P."/>
            <person name="Jones K.M."/>
            <person name="Tallon L.J."/>
            <person name="Delcher A.L."/>
            <person name="Salzberg S.L."/>
            <person name="Silva J.C."/>
            <person name="Haas B.J."/>
            <person name="Majoros W.H."/>
            <person name="Farzad M."/>
            <person name="Carlton J.M."/>
            <person name="Smith R.K. Jr."/>
            <person name="Garg J."/>
            <person name="Pearlman R.E."/>
            <person name="Karrer K.M."/>
            <person name="Sun L."/>
            <person name="Manning G."/>
            <person name="Elde N.C."/>
            <person name="Turkewitz A.P."/>
            <person name="Asai D.J."/>
            <person name="Wilkes D.E."/>
            <person name="Wang Y."/>
            <person name="Cai H."/>
            <person name="Collins K."/>
            <person name="Stewart B.A."/>
            <person name="Lee S.R."/>
            <person name="Wilamowska K."/>
            <person name="Weinberg Z."/>
            <person name="Ruzzo W.L."/>
            <person name="Wloga D."/>
            <person name="Gaertig J."/>
            <person name="Frankel J."/>
            <person name="Tsao C.-C."/>
            <person name="Gorovsky M.A."/>
            <person name="Keeling P.J."/>
            <person name="Waller R.F."/>
            <person name="Patron N.J."/>
            <person name="Cherry J.M."/>
            <person name="Stover N.A."/>
            <person name="Krieger C.J."/>
            <person name="del Toro C."/>
            <person name="Ryder H.F."/>
            <person name="Williamson S.C."/>
            <person name="Barbeau R.A."/>
            <person name="Hamilton E.P."/>
            <person name="Orias E."/>
        </authorList>
    </citation>
    <scope>NUCLEOTIDE SEQUENCE [LARGE SCALE GENOMIC DNA]</scope>
    <source>
        <strain evidence="10">SB210</strain>
    </source>
</reference>
<dbReference type="CDD" id="cd00143">
    <property type="entry name" value="PP2Cc"/>
    <property type="match status" value="1"/>
</dbReference>
<keyword evidence="5" id="KW-0472">Membrane</keyword>
<dbReference type="InterPro" id="IPR015655">
    <property type="entry name" value="PP2C"/>
</dbReference>
<evidence type="ECO:0000259" key="8">
    <source>
        <dbReference type="PROSITE" id="PS51746"/>
    </source>
</evidence>
<feature type="compositionally biased region" description="Low complexity" evidence="7">
    <location>
        <begin position="359"/>
        <end position="390"/>
    </location>
</feature>
<dbReference type="RefSeq" id="XP_001017302.2">
    <property type="nucleotide sequence ID" value="XM_001017302.2"/>
</dbReference>
<evidence type="ECO:0000256" key="5">
    <source>
        <dbReference type="ARBA" id="ARBA00023136"/>
    </source>
</evidence>
<evidence type="ECO:0000256" key="4">
    <source>
        <dbReference type="ARBA" id="ARBA00022912"/>
    </source>
</evidence>
<dbReference type="GeneID" id="7825845"/>
<evidence type="ECO:0000313" key="10">
    <source>
        <dbReference type="Proteomes" id="UP000009168"/>
    </source>
</evidence>
<evidence type="ECO:0000256" key="7">
    <source>
        <dbReference type="SAM" id="MobiDB-lite"/>
    </source>
</evidence>
<evidence type="ECO:0000313" key="9">
    <source>
        <dbReference type="EMBL" id="EAR97057.2"/>
    </source>
</evidence>
<accession>Q23JY6</accession>
<feature type="compositionally biased region" description="Low complexity" evidence="7">
    <location>
        <begin position="129"/>
        <end position="150"/>
    </location>
</feature>
<dbReference type="FunFam" id="3.60.40.10:FF:000099">
    <property type="entry name" value="Uncharacterized protein"/>
    <property type="match status" value="1"/>
</dbReference>
<comment type="subcellular location">
    <subcellularLocation>
        <location evidence="1">Membrane</location>
        <topology evidence="1">Peripheral membrane protein</topology>
    </subcellularLocation>
</comment>
<dbReference type="HOGENOM" id="CLU_226006_0_0_1"/>
<dbReference type="InterPro" id="IPR000222">
    <property type="entry name" value="PP2C_BS"/>
</dbReference>
<feature type="compositionally biased region" description="Polar residues" evidence="7">
    <location>
        <begin position="210"/>
        <end position="220"/>
    </location>
</feature>
<dbReference type="AlphaFoldDB" id="Q23JY6"/>
<keyword evidence="10" id="KW-1185">Reference proteome</keyword>
<evidence type="ECO:0000256" key="2">
    <source>
        <dbReference type="ARBA" id="ARBA00022723"/>
    </source>
</evidence>
<feature type="compositionally biased region" description="Polar residues" evidence="7">
    <location>
        <begin position="151"/>
        <end position="197"/>
    </location>
</feature>
<dbReference type="SUPFAM" id="SSF81606">
    <property type="entry name" value="PP2C-like"/>
    <property type="match status" value="1"/>
</dbReference>
<keyword evidence="2" id="KW-0479">Metal-binding</keyword>
<dbReference type="SMART" id="SM00332">
    <property type="entry name" value="PP2Cc"/>
    <property type="match status" value="1"/>
</dbReference>
<dbReference type="GO" id="GO:0046872">
    <property type="term" value="F:metal ion binding"/>
    <property type="evidence" value="ECO:0007669"/>
    <property type="project" value="UniProtKB-KW"/>
</dbReference>
<sequence>MQRNRPGLTNIETSNNLIGNTIPLSAGYPPHTTTSYNGGLGAPSLSLQSNSSNFYNQSQKLHIESESVRSSYNPLRISKGGVNFIQSMTPEASSTTQGVFGQNINQAQGNNFGAQHFQHQHRYQQVAMQNQNQSHGNHQQNGNTNSSSSSYEQQFSRQFGNASSSLNKDQNKSENYSNTQQILLNTSSGNSNARNNSQKQQTKITGKQGDNLQNSMNFTRNFQQNTSTANSNNNSNHFQNINGSSGNTLNSNINKLSIDTSGETRPYSANNFTSYSATNSSAPMFGTKHSLISSLNGLMTTKFNEKASLEFQSTHNQMQLQQQQQPSSSTQTGNIPTLNTSYQRHNLTNQHFAAHGSENNQQANYNSNHNHLSNNLQRNSNNNGNNQQQNIRDESPSIKAKQNNYMQPSSMNGQQQQVSQSQGNNSFMNGQNSNNQFKKQVGASINLKEGFASYKQQEEQKRLSKSIQGHEIQRVIQSQQNQQFAQQQPNQPYQQQQQLQNQQKNSQNNENINPLTQQSQQQQQQIQNNQIKKQVPLQNSSQVSTNQNSTQIQQQNQAAMDQKQMLKAQLTQNVNEPLIGKTEPLPNHEPTKCSFKRNGIVKAYAANTNQGLVRNYNEDRVSIILNIMKPASRANEQWPKCSFFGVYDGHGGVNCADFLRDNLHQFVIKESSFPWNPKEALRNGFAAAEKAFLDLAQAQEDQIDRSGSCAIVILIVGDTCYVANVGDSRAVLSGESGQKVYTLSRDHKPTDELEQKRIIQGGGKIYQTHATQVKQGTGDQKAQTQLVVGPLRVFPGRLSVSRTFGDIEAKVEKLGGNPNVVISEPEIKSFKITDDHDFIVLASDGVFDKMTSKEVIQSVWNNEEISENIHKQCSVAVESILRDSLNKRSLDNVTVVMIAFNNYKIKLFGNQEKKNKPILEERKNFQQPALNSADYASHGNKLEYSSVLNQGNKTATASSSQHYNGDFNKFSDKDFRKSLNITPSNRAAAGELQLRKKFKENQIYGNNENYSYMNSSTNNGNNNFNNNQNNQPQSSNSSQISNTNSGNQIHAQFNKLRLLDQKISEISNKVNQFSSFDRKINSNNR</sequence>
<feature type="region of interest" description="Disordered" evidence="7">
    <location>
        <begin position="403"/>
        <end position="435"/>
    </location>
</feature>